<protein>
    <submittedName>
        <fullName evidence="1">Uncharacterized protein</fullName>
    </submittedName>
</protein>
<dbReference type="RefSeq" id="WP_188539773.1">
    <property type="nucleotide sequence ID" value="NZ_BMEQ01000031.1"/>
</dbReference>
<gene>
    <name evidence="1" type="ORF">GCM10011374_36230</name>
</gene>
<keyword evidence="2" id="KW-1185">Reference proteome</keyword>
<dbReference type="Proteomes" id="UP000638848">
    <property type="component" value="Unassembled WGS sequence"/>
</dbReference>
<reference evidence="1" key="2">
    <citation type="submission" date="2020-09" db="EMBL/GenBank/DDBJ databases">
        <authorList>
            <person name="Sun Q."/>
            <person name="Zhou Y."/>
        </authorList>
    </citation>
    <scope>NUCLEOTIDE SEQUENCE</scope>
    <source>
        <strain evidence="1">CGMCC 1.12187</strain>
    </source>
</reference>
<evidence type="ECO:0000313" key="2">
    <source>
        <dbReference type="Proteomes" id="UP000638848"/>
    </source>
</evidence>
<dbReference type="EMBL" id="BMEQ01000031">
    <property type="protein sequence ID" value="GGG68605.1"/>
    <property type="molecule type" value="Genomic_DNA"/>
</dbReference>
<proteinExistence type="predicted"/>
<comment type="caution">
    <text evidence="1">The sequence shown here is derived from an EMBL/GenBank/DDBJ whole genome shotgun (WGS) entry which is preliminary data.</text>
</comment>
<evidence type="ECO:0000313" key="1">
    <source>
        <dbReference type="EMBL" id="GGG68605.1"/>
    </source>
</evidence>
<name>A0A917H6G2_9MICC</name>
<sequence>MIVVLWLLVFVGLVLAPFPRSPLLLLGSLGLWVGTVIYAGVTDPTPWGMDPTVETLVTVFGVLFGGRLTGTLLHRVLTGSYEDASNPEGIDGFDILAGRDGTAEPRA</sequence>
<reference evidence="1" key="1">
    <citation type="journal article" date="2014" name="Int. J. Syst. Evol. Microbiol.">
        <title>Complete genome sequence of Corynebacterium casei LMG S-19264T (=DSM 44701T), isolated from a smear-ripened cheese.</title>
        <authorList>
            <consortium name="US DOE Joint Genome Institute (JGI-PGF)"/>
            <person name="Walter F."/>
            <person name="Albersmeier A."/>
            <person name="Kalinowski J."/>
            <person name="Ruckert C."/>
        </authorList>
    </citation>
    <scope>NUCLEOTIDE SEQUENCE</scope>
    <source>
        <strain evidence="1">CGMCC 1.12187</strain>
    </source>
</reference>
<dbReference type="AlphaFoldDB" id="A0A917H6G2"/>
<organism evidence="1 2">
    <name type="scientific">Kocuria dechangensis</name>
    <dbReference type="NCBI Taxonomy" id="1176249"/>
    <lineage>
        <taxon>Bacteria</taxon>
        <taxon>Bacillati</taxon>
        <taxon>Actinomycetota</taxon>
        <taxon>Actinomycetes</taxon>
        <taxon>Micrococcales</taxon>
        <taxon>Micrococcaceae</taxon>
        <taxon>Kocuria</taxon>
    </lineage>
</organism>
<accession>A0A917H6G2</accession>